<proteinExistence type="predicted"/>
<dbReference type="Pfam" id="PF03354">
    <property type="entry name" value="TerL_ATPase"/>
    <property type="match status" value="1"/>
</dbReference>
<dbReference type="AlphaFoldDB" id="A0A1X0B8Q2"/>
<reference evidence="3 4" key="1">
    <citation type="submission" date="2017-02" db="EMBL/GenBank/DDBJ databases">
        <title>The new phylogeny of genus Mycobacterium.</title>
        <authorList>
            <person name="Tortoli E."/>
            <person name="Trovato A."/>
            <person name="Cirillo D.M."/>
        </authorList>
    </citation>
    <scope>NUCLEOTIDE SEQUENCE [LARGE SCALE GENOMIC DNA]</scope>
    <source>
        <strain evidence="3 4">RW6</strain>
    </source>
</reference>
<organism evidence="3 4">
    <name type="scientific">Mycobacterium aquaticum</name>
    <dbReference type="NCBI Taxonomy" id="1927124"/>
    <lineage>
        <taxon>Bacteria</taxon>
        <taxon>Bacillati</taxon>
        <taxon>Actinomycetota</taxon>
        <taxon>Actinomycetes</taxon>
        <taxon>Mycobacteriales</taxon>
        <taxon>Mycobacteriaceae</taxon>
        <taxon>Mycobacterium</taxon>
    </lineage>
</organism>
<feature type="domain" description="Terminase large subunit-like ATPase" evidence="2">
    <location>
        <begin position="30"/>
        <end position="199"/>
    </location>
</feature>
<dbReference type="PANTHER" id="PTHR41287">
    <property type="match status" value="1"/>
</dbReference>
<dbReference type="Gene3D" id="3.30.420.240">
    <property type="match status" value="1"/>
</dbReference>
<dbReference type="InterPro" id="IPR027417">
    <property type="entry name" value="P-loop_NTPase"/>
</dbReference>
<evidence type="ECO:0000313" key="3">
    <source>
        <dbReference type="EMBL" id="ORA38704.1"/>
    </source>
</evidence>
<comment type="caution">
    <text evidence="3">The sequence shown here is derived from an EMBL/GenBank/DDBJ whole genome shotgun (WGS) entry which is preliminary data.</text>
</comment>
<dbReference type="PANTHER" id="PTHR41287:SF1">
    <property type="entry name" value="PROTEIN YMFN"/>
    <property type="match status" value="1"/>
</dbReference>
<name>A0A1X0B8Q2_9MYCO</name>
<dbReference type="Gene3D" id="3.40.50.300">
    <property type="entry name" value="P-loop containing nucleotide triphosphate hydrolases"/>
    <property type="match status" value="1"/>
</dbReference>
<keyword evidence="4" id="KW-1185">Reference proteome</keyword>
<sequence>MALAAGPKVRGNLKPLPPPQDPVTWIENATGDLYPWQRELIGELSAPKRPRVYYAQVARKNGKTRAAACLGLAEICLKPQRHVYAISDSERNLNSVLMQELHDIINASDVLRDSLWIFKDRIECPETGGFIKVRPGNYKAAQGINPHLVLADEVHLLPNEVWDGMQQAGRARADALLLGITTPGYDLTCRAHELYQQVKAGTLPGRIYEGDPALPLDDRDNWRLANPVHDFLPSFAEALAYDLQTMPEHEFRRFALGCWTATESAWMPYGKWDALAVPQGPPPQGTKVWLGFDGSYSGDSTALVGVTDEGHVFVVGCWENPGRKGWRVPRDDVMQTVAEAMNQWDVVELCCDPPYWSREIAEWTAQWGDKVLEIPTFSRDRMAPACTGFYSAVMDGRLTHDGDPRLARHVSNCVVKATPRGDVVTKADKDSPAKIDLAVAAILAHSRASVCVDTPLPPLVCL</sequence>
<accession>A0A1X0B8Q2</accession>
<dbReference type="RefSeq" id="WP_083161148.1">
    <property type="nucleotide sequence ID" value="NZ_MVHF01000003.1"/>
</dbReference>
<dbReference type="STRING" id="1927124.BST13_04810"/>
<evidence type="ECO:0000259" key="2">
    <source>
        <dbReference type="Pfam" id="PF03354"/>
    </source>
</evidence>
<dbReference type="Proteomes" id="UP000192448">
    <property type="component" value="Unassembled WGS sequence"/>
</dbReference>
<dbReference type="OrthoDB" id="3197057at2"/>
<evidence type="ECO:0000256" key="1">
    <source>
        <dbReference type="SAM" id="MobiDB-lite"/>
    </source>
</evidence>
<dbReference type="EMBL" id="MVHF01000003">
    <property type="protein sequence ID" value="ORA38704.1"/>
    <property type="molecule type" value="Genomic_DNA"/>
</dbReference>
<feature type="region of interest" description="Disordered" evidence="1">
    <location>
        <begin position="1"/>
        <end position="21"/>
    </location>
</feature>
<gene>
    <name evidence="3" type="ORF">BST13_04810</name>
</gene>
<dbReference type="InterPro" id="IPR046461">
    <property type="entry name" value="TerL_ATPase"/>
</dbReference>
<protein>
    <recommendedName>
        <fullName evidence="2">Terminase large subunit-like ATPase domain-containing protein</fullName>
    </recommendedName>
</protein>
<evidence type="ECO:0000313" key="4">
    <source>
        <dbReference type="Proteomes" id="UP000192448"/>
    </source>
</evidence>
<dbReference type="InterPro" id="IPR005021">
    <property type="entry name" value="Terminase_largesu-like"/>
</dbReference>